<keyword evidence="10" id="KW-1185">Reference proteome</keyword>
<keyword evidence="6 7" id="KW-0472">Membrane</keyword>
<comment type="caution">
    <text evidence="9">The sequence shown here is derived from an EMBL/GenBank/DDBJ whole genome shotgun (WGS) entry which is preliminary data.</text>
</comment>
<evidence type="ECO:0000256" key="7">
    <source>
        <dbReference type="SAM" id="Phobius"/>
    </source>
</evidence>
<dbReference type="Pfam" id="PF00083">
    <property type="entry name" value="Sugar_tr"/>
    <property type="match status" value="1"/>
</dbReference>
<feature type="transmembrane region" description="Helical" evidence="7">
    <location>
        <begin position="200"/>
        <end position="220"/>
    </location>
</feature>
<reference evidence="9" key="2">
    <citation type="journal article" date="2023" name="IMA Fungus">
        <title>Comparative genomic study of the Penicillium genus elucidates a diverse pangenome and 15 lateral gene transfer events.</title>
        <authorList>
            <person name="Petersen C."/>
            <person name="Sorensen T."/>
            <person name="Nielsen M.R."/>
            <person name="Sondergaard T.E."/>
            <person name="Sorensen J.L."/>
            <person name="Fitzpatrick D.A."/>
            <person name="Frisvad J.C."/>
            <person name="Nielsen K.L."/>
        </authorList>
    </citation>
    <scope>NUCLEOTIDE SEQUENCE</scope>
    <source>
        <strain evidence="9">IBT 35675</strain>
    </source>
</reference>
<feature type="transmembrane region" description="Helical" evidence="7">
    <location>
        <begin position="363"/>
        <end position="383"/>
    </location>
</feature>
<sequence length="535" mass="59121">MGIKKAFERSSFTRYGRSIRELPRGVICNSTLLFSAMIYAFAGIPMTWDQGSSATIPSLSGFDNQFHISSGSDAEAISTYLSIIYIGYAVGAALSFFVNDRIGRRWAFRLYSLVLIIGQMIVVGAPNIGALYAARIITGMGIGSLSVIGPMSIVEISPKEIRGLLTAMYTVSMGIALTSASFCVLGIHRNVPSGKLQYQIPAFSISIFLALCIASSFFICESPRWLMMVGRREEAVQTLVNLRRMPADNPLIIGEAHDIEVSLIMDWGDVHGSSTLWLAVKETFTVSSNLRRLQQVLVAYALAQLSGANSVTSYFIPIMSLLGDTGSTERHMFLSGMYGFSKLIFSIIAAFFIIDILGRRKSLFIGITAQMFSHIYIGVFIRYEQQGAVPRVASTFAIVALFIHAFGYAVGLFILPYVFGGELWPNRIRSFGGAVGATFHWLFIYAIKYAFPKILSSMNNWGAFIFFAGWCFLGLLYTYFIVPEVAGLSVEEIDAIFQGPWYNAFTRSKRGPVIVGLEEGRMHETHIDKDSDKKN</sequence>
<reference evidence="9" key="1">
    <citation type="submission" date="2022-12" db="EMBL/GenBank/DDBJ databases">
        <authorList>
            <person name="Petersen C."/>
        </authorList>
    </citation>
    <scope>NUCLEOTIDE SEQUENCE</scope>
    <source>
        <strain evidence="9">IBT 35675</strain>
    </source>
</reference>
<feature type="transmembrane region" description="Helical" evidence="7">
    <location>
        <begin position="431"/>
        <end position="451"/>
    </location>
</feature>
<dbReference type="PRINTS" id="PR00171">
    <property type="entry name" value="SUGRTRNSPORT"/>
</dbReference>
<evidence type="ECO:0000256" key="6">
    <source>
        <dbReference type="ARBA" id="ARBA00023136"/>
    </source>
</evidence>
<feature type="transmembrane region" description="Helical" evidence="7">
    <location>
        <begin position="297"/>
        <end position="316"/>
    </location>
</feature>
<feature type="transmembrane region" description="Helical" evidence="7">
    <location>
        <begin position="136"/>
        <end position="154"/>
    </location>
</feature>
<dbReference type="PANTHER" id="PTHR48022">
    <property type="entry name" value="PLASTIDIC GLUCOSE TRANSPORTER 4"/>
    <property type="match status" value="1"/>
</dbReference>
<keyword evidence="3" id="KW-0813">Transport</keyword>
<evidence type="ECO:0000313" key="9">
    <source>
        <dbReference type="EMBL" id="KAJ5362210.1"/>
    </source>
</evidence>
<keyword evidence="4 7" id="KW-0812">Transmembrane</keyword>
<evidence type="ECO:0000256" key="4">
    <source>
        <dbReference type="ARBA" id="ARBA00022692"/>
    </source>
</evidence>
<dbReference type="InterPro" id="IPR020846">
    <property type="entry name" value="MFS_dom"/>
</dbReference>
<protein>
    <recommendedName>
        <fullName evidence="8">Major facilitator superfamily (MFS) profile domain-containing protein</fullName>
    </recommendedName>
</protein>
<evidence type="ECO:0000256" key="3">
    <source>
        <dbReference type="ARBA" id="ARBA00022448"/>
    </source>
</evidence>
<accession>A0A9W9RL36</accession>
<dbReference type="InterPro" id="IPR036259">
    <property type="entry name" value="MFS_trans_sf"/>
</dbReference>
<comment type="subcellular location">
    <subcellularLocation>
        <location evidence="1">Membrane</location>
        <topology evidence="1">Multi-pass membrane protein</topology>
    </subcellularLocation>
</comment>
<dbReference type="InterPro" id="IPR005829">
    <property type="entry name" value="Sugar_transporter_CS"/>
</dbReference>
<feature type="transmembrane region" description="Helical" evidence="7">
    <location>
        <begin position="21"/>
        <end position="42"/>
    </location>
</feature>
<dbReference type="InterPro" id="IPR050360">
    <property type="entry name" value="MFS_Sugar_Transporters"/>
</dbReference>
<evidence type="ECO:0000256" key="5">
    <source>
        <dbReference type="ARBA" id="ARBA00022989"/>
    </source>
</evidence>
<dbReference type="GO" id="GO:0005351">
    <property type="term" value="F:carbohydrate:proton symporter activity"/>
    <property type="evidence" value="ECO:0007669"/>
    <property type="project" value="TreeGrafter"/>
</dbReference>
<evidence type="ECO:0000256" key="2">
    <source>
        <dbReference type="ARBA" id="ARBA00010992"/>
    </source>
</evidence>
<dbReference type="PROSITE" id="PS00216">
    <property type="entry name" value="SUGAR_TRANSPORT_1"/>
    <property type="match status" value="1"/>
</dbReference>
<name>A0A9W9RL36_PENBR</name>
<dbReference type="SUPFAM" id="SSF103473">
    <property type="entry name" value="MFS general substrate transporter"/>
    <property type="match status" value="1"/>
</dbReference>
<dbReference type="PROSITE" id="PS50850">
    <property type="entry name" value="MFS"/>
    <property type="match status" value="1"/>
</dbReference>
<dbReference type="GO" id="GO:0016020">
    <property type="term" value="C:membrane"/>
    <property type="evidence" value="ECO:0007669"/>
    <property type="project" value="UniProtKB-SubCell"/>
</dbReference>
<organism evidence="9 10">
    <name type="scientific">Penicillium brevicompactum</name>
    <dbReference type="NCBI Taxonomy" id="5074"/>
    <lineage>
        <taxon>Eukaryota</taxon>
        <taxon>Fungi</taxon>
        <taxon>Dikarya</taxon>
        <taxon>Ascomycota</taxon>
        <taxon>Pezizomycotina</taxon>
        <taxon>Eurotiomycetes</taxon>
        <taxon>Eurotiomycetidae</taxon>
        <taxon>Eurotiales</taxon>
        <taxon>Aspergillaceae</taxon>
        <taxon>Penicillium</taxon>
    </lineage>
</organism>
<feature type="transmembrane region" description="Helical" evidence="7">
    <location>
        <begin position="463"/>
        <end position="482"/>
    </location>
</feature>
<evidence type="ECO:0000313" key="10">
    <source>
        <dbReference type="Proteomes" id="UP001148299"/>
    </source>
</evidence>
<dbReference type="AlphaFoldDB" id="A0A9W9RL36"/>
<feature type="transmembrane region" description="Helical" evidence="7">
    <location>
        <begin position="336"/>
        <end position="356"/>
    </location>
</feature>
<comment type="similarity">
    <text evidence="2">Belongs to the major facilitator superfamily. Sugar transporter (TC 2.A.1.1) family.</text>
</comment>
<feature type="transmembrane region" description="Helical" evidence="7">
    <location>
        <begin position="110"/>
        <end position="130"/>
    </location>
</feature>
<evidence type="ECO:0000256" key="1">
    <source>
        <dbReference type="ARBA" id="ARBA00004141"/>
    </source>
</evidence>
<feature type="transmembrane region" description="Helical" evidence="7">
    <location>
        <begin position="77"/>
        <end position="98"/>
    </location>
</feature>
<dbReference type="InterPro" id="IPR005828">
    <property type="entry name" value="MFS_sugar_transport-like"/>
</dbReference>
<proteinExistence type="inferred from homology"/>
<keyword evidence="5 7" id="KW-1133">Transmembrane helix</keyword>
<gene>
    <name evidence="9" type="ORF">N7541_003054</name>
</gene>
<dbReference type="PANTHER" id="PTHR48022:SF59">
    <property type="entry name" value="MAJOR FACILITATOR SUPERFAMILY (MFS) PROFILE DOMAIN-CONTAINING PROTEIN"/>
    <property type="match status" value="1"/>
</dbReference>
<feature type="domain" description="Major facilitator superfamily (MFS) profile" evidence="8">
    <location>
        <begin position="35"/>
        <end position="486"/>
    </location>
</feature>
<dbReference type="InterPro" id="IPR003663">
    <property type="entry name" value="Sugar/inositol_transpt"/>
</dbReference>
<dbReference type="EMBL" id="JAPZBR010000002">
    <property type="protein sequence ID" value="KAJ5362210.1"/>
    <property type="molecule type" value="Genomic_DNA"/>
</dbReference>
<dbReference type="Gene3D" id="1.20.1250.20">
    <property type="entry name" value="MFS general substrate transporter like domains"/>
    <property type="match status" value="1"/>
</dbReference>
<feature type="transmembrane region" description="Helical" evidence="7">
    <location>
        <begin position="395"/>
        <end position="419"/>
    </location>
</feature>
<feature type="transmembrane region" description="Helical" evidence="7">
    <location>
        <begin position="166"/>
        <end position="188"/>
    </location>
</feature>
<dbReference type="Proteomes" id="UP001148299">
    <property type="component" value="Unassembled WGS sequence"/>
</dbReference>
<evidence type="ECO:0000259" key="8">
    <source>
        <dbReference type="PROSITE" id="PS50850"/>
    </source>
</evidence>